<dbReference type="EMBL" id="LR586016">
    <property type="protein sequence ID" value="VIP00774.1"/>
    <property type="molecule type" value="Genomic_DNA"/>
</dbReference>
<reference evidence="1" key="1">
    <citation type="submission" date="2019-04" db="EMBL/GenBank/DDBJ databases">
        <authorList>
            <consortium name="Science for Life Laboratories"/>
        </authorList>
    </citation>
    <scope>NUCLEOTIDE SEQUENCE</scope>
    <source>
        <strain evidence="1">MBLW1</strain>
    </source>
</reference>
<organism evidence="1">
    <name type="scientific">Tuwongella immobilis</name>
    <dbReference type="NCBI Taxonomy" id="692036"/>
    <lineage>
        <taxon>Bacteria</taxon>
        <taxon>Pseudomonadati</taxon>
        <taxon>Planctomycetota</taxon>
        <taxon>Planctomycetia</taxon>
        <taxon>Gemmatales</taxon>
        <taxon>Gemmataceae</taxon>
        <taxon>Tuwongella</taxon>
    </lineage>
</organism>
<sequence>MSQQWYEVWADESLATPYILLVVPDERMAGA</sequence>
<dbReference type="AlphaFoldDB" id="A0A6C2YHD7"/>
<accession>A0A6C2YHD7</accession>
<evidence type="ECO:0000313" key="2">
    <source>
        <dbReference type="Proteomes" id="UP000464378"/>
    </source>
</evidence>
<evidence type="ECO:0000313" key="1">
    <source>
        <dbReference type="EMBL" id="VIP00774.1"/>
    </source>
</evidence>
<name>A0A6C2YHD7_9BACT</name>
<keyword evidence="2" id="KW-1185">Reference proteome</keyword>
<proteinExistence type="predicted"/>
<dbReference type="InParanoid" id="A0A6C2YHD7"/>
<protein>
    <submittedName>
        <fullName evidence="1">Uncharacterized protein</fullName>
    </submittedName>
</protein>
<gene>
    <name evidence="1" type="ORF">GMBLW1_31860</name>
</gene>
<dbReference type="Proteomes" id="UP000464378">
    <property type="component" value="Chromosome"/>
</dbReference>
<dbReference type="KEGG" id="tim:GMBLW1_31860"/>
<dbReference type="EMBL" id="LR593887">
    <property type="protein sequence ID" value="VTR96966.1"/>
    <property type="molecule type" value="Genomic_DNA"/>
</dbReference>